<feature type="compositionally biased region" description="Basic and acidic residues" evidence="1">
    <location>
        <begin position="1"/>
        <end position="11"/>
    </location>
</feature>
<gene>
    <name evidence="2" type="ORF">C1J01_33365</name>
</gene>
<dbReference type="AlphaFoldDB" id="A0A2W2E4Y6"/>
<reference evidence="2 3" key="1">
    <citation type="submission" date="2018-01" db="EMBL/GenBank/DDBJ databases">
        <title>Draft genome sequence of Nonomuraea sp. KC333.</title>
        <authorList>
            <person name="Sahin N."/>
            <person name="Saygin H."/>
            <person name="Ay H."/>
        </authorList>
    </citation>
    <scope>NUCLEOTIDE SEQUENCE [LARGE SCALE GENOMIC DNA]</scope>
    <source>
        <strain evidence="2 3">KC333</strain>
    </source>
</reference>
<feature type="region of interest" description="Disordered" evidence="1">
    <location>
        <begin position="41"/>
        <end position="60"/>
    </location>
</feature>
<evidence type="ECO:0000313" key="3">
    <source>
        <dbReference type="Proteomes" id="UP000249304"/>
    </source>
</evidence>
<protein>
    <submittedName>
        <fullName evidence="2">Uncharacterized protein</fullName>
    </submittedName>
</protein>
<evidence type="ECO:0000313" key="2">
    <source>
        <dbReference type="EMBL" id="PZG12265.1"/>
    </source>
</evidence>
<organism evidence="2 3">
    <name type="scientific">Nonomuraea aridisoli</name>
    <dbReference type="NCBI Taxonomy" id="2070368"/>
    <lineage>
        <taxon>Bacteria</taxon>
        <taxon>Bacillati</taxon>
        <taxon>Actinomycetota</taxon>
        <taxon>Actinomycetes</taxon>
        <taxon>Streptosporangiales</taxon>
        <taxon>Streptosporangiaceae</taxon>
        <taxon>Nonomuraea</taxon>
    </lineage>
</organism>
<dbReference type="Proteomes" id="UP000249304">
    <property type="component" value="Unassembled WGS sequence"/>
</dbReference>
<dbReference type="EMBL" id="POUD01000192">
    <property type="protein sequence ID" value="PZG12265.1"/>
    <property type="molecule type" value="Genomic_DNA"/>
</dbReference>
<keyword evidence="3" id="KW-1185">Reference proteome</keyword>
<feature type="region of interest" description="Disordered" evidence="1">
    <location>
        <begin position="1"/>
        <end position="23"/>
    </location>
</feature>
<name>A0A2W2E4Y6_9ACTN</name>
<comment type="caution">
    <text evidence="2">The sequence shown here is derived from an EMBL/GenBank/DDBJ whole genome shotgun (WGS) entry which is preliminary data.</text>
</comment>
<dbReference type="OrthoDB" id="3467914at2"/>
<accession>A0A2W2E4Y6</accession>
<proteinExistence type="predicted"/>
<feature type="non-terminal residue" evidence="2">
    <location>
        <position position="60"/>
    </location>
</feature>
<evidence type="ECO:0000256" key="1">
    <source>
        <dbReference type="SAM" id="MobiDB-lite"/>
    </source>
</evidence>
<dbReference type="RefSeq" id="WP_146615819.1">
    <property type="nucleotide sequence ID" value="NZ_POUD01000192.1"/>
</dbReference>
<sequence>MDELSAVRERLAAPGPSPETAARGRALLMRAIDEERTRLRDTPGVRDAGGWAPGKRVVAG</sequence>